<dbReference type="Proteomes" id="UP000029227">
    <property type="component" value="Unassembled WGS sequence"/>
</dbReference>
<proteinExistence type="predicted"/>
<evidence type="ECO:0000313" key="2">
    <source>
        <dbReference type="EMBL" id="GAL07672.1"/>
    </source>
</evidence>
<dbReference type="Pfam" id="PF11892">
    <property type="entry name" value="PpnN_C"/>
    <property type="match status" value="1"/>
</dbReference>
<protein>
    <submittedName>
        <fullName evidence="2">Decarboxylase family protein</fullName>
    </submittedName>
</protein>
<dbReference type="InterPro" id="IPR021826">
    <property type="entry name" value="PpnN_C"/>
</dbReference>
<dbReference type="STRING" id="754436.JCM19237_910"/>
<dbReference type="eggNOG" id="COG1611">
    <property type="taxonomic scope" value="Bacteria"/>
</dbReference>
<feature type="domain" description="Pyrimidine/purine nucleotide 5'-monophosphate nucleosidase C-terminal" evidence="1">
    <location>
        <begin position="1"/>
        <end position="121"/>
    </location>
</feature>
<reference evidence="2 3" key="1">
    <citation type="journal article" date="2014" name="Genome Announc.">
        <title>Draft Genome Sequences of Two Vibrionaceae Species, Vibrio ponticus C121 and Photobacterium aphoticum C119, Isolated as Coral Reef Microbiota.</title>
        <authorList>
            <person name="Al-saari N."/>
            <person name="Meirelles P.M."/>
            <person name="Mino S."/>
            <person name="Suda W."/>
            <person name="Oshima K."/>
            <person name="Hattori M."/>
            <person name="Ohkuma M."/>
            <person name="Thompson F.L."/>
            <person name="Gomez-Gil B."/>
            <person name="Sawabe T."/>
            <person name="Sawabe T."/>
        </authorList>
    </citation>
    <scope>NUCLEOTIDE SEQUENCE [LARGE SCALE GENOMIC DNA]</scope>
    <source>
        <strain evidence="2 3">JCM 19237</strain>
    </source>
</reference>
<dbReference type="Gene3D" id="3.40.50.450">
    <property type="match status" value="1"/>
</dbReference>
<accession>A0A090RJI2</accession>
<dbReference type="EMBL" id="BBMN01000018">
    <property type="protein sequence ID" value="GAL07672.1"/>
    <property type="molecule type" value="Genomic_DNA"/>
</dbReference>
<comment type="caution">
    <text evidence="2">The sequence shown here is derived from an EMBL/GenBank/DDBJ whole genome shotgun (WGS) entry which is preliminary data.</text>
</comment>
<evidence type="ECO:0000313" key="3">
    <source>
        <dbReference type="Proteomes" id="UP000029227"/>
    </source>
</evidence>
<organism evidence="2 3">
    <name type="scientific">Photobacterium aphoticum</name>
    <dbReference type="NCBI Taxonomy" id="754436"/>
    <lineage>
        <taxon>Bacteria</taxon>
        <taxon>Pseudomonadati</taxon>
        <taxon>Pseudomonadota</taxon>
        <taxon>Gammaproteobacteria</taxon>
        <taxon>Vibrionales</taxon>
        <taxon>Vibrionaceae</taxon>
        <taxon>Photobacterium</taxon>
    </lineage>
</organism>
<sequence length="129" mass="14867">MPKIKEHRLAKGDAYSYNWSLTIPPEFQLPFEPTHEAMASLDLHMNQRPEHLAANLRRAFSGIVAGNVKEEGIREIERKGRFKINGDTALMKRMDKLLKQFVDQQRMKLPGTKYEPCYEIITAVPVNSK</sequence>
<evidence type="ECO:0000259" key="1">
    <source>
        <dbReference type="Pfam" id="PF11892"/>
    </source>
</evidence>
<name>A0A090RJI2_9GAMM</name>
<dbReference type="AlphaFoldDB" id="A0A090RJI2"/>
<gene>
    <name evidence="2" type="ORF">JCM19237_910</name>
</gene>